<keyword evidence="3 9" id="KW-0813">Transport</keyword>
<dbReference type="Pfam" id="PF26002">
    <property type="entry name" value="Beta-barrel_AprE"/>
    <property type="match status" value="1"/>
</dbReference>
<accession>A0A6I6MZR1</accession>
<evidence type="ECO:0000256" key="7">
    <source>
        <dbReference type="ARBA" id="ARBA00022989"/>
    </source>
</evidence>
<dbReference type="InterPro" id="IPR006144">
    <property type="entry name" value="Secretion_HlyD_CS"/>
</dbReference>
<dbReference type="GO" id="GO:0005886">
    <property type="term" value="C:plasma membrane"/>
    <property type="evidence" value="ECO:0007669"/>
    <property type="project" value="UniProtKB-SubCell"/>
</dbReference>
<evidence type="ECO:0000313" key="13">
    <source>
        <dbReference type="Proteomes" id="UP000431269"/>
    </source>
</evidence>
<reference evidence="13" key="1">
    <citation type="submission" date="2019-12" db="EMBL/GenBank/DDBJ databases">
        <title>Complete genome of Terracaulis silvestris 0127_4.</title>
        <authorList>
            <person name="Vieira S."/>
            <person name="Riedel T."/>
            <person name="Sproer C."/>
            <person name="Pascual J."/>
            <person name="Boedeker C."/>
            <person name="Overmann J."/>
        </authorList>
    </citation>
    <scope>NUCLEOTIDE SEQUENCE [LARGE SCALE GENOMIC DNA]</scope>
    <source>
        <strain evidence="13">0127_4</strain>
    </source>
</reference>
<sequence length="463" mass="50678">MGLMRHVNVLRESLKAARDVERVERANDNTAFLPAALEVLETPPNPLGRIVLWVIMAFLSLALAWACFGQIDVVAVAQGRVIPDGRIKTIQAPDSGVVRAVYVHDGQRVAEGDPLIEMDPTVSAAELERAHEALLVAQIDRARAGALLDHANGRRAAVEWPAGLDDATRATQDAIVSARIAEHSARRVGLAQERSQRAADRAMVAADIERIEQQLPLAEQQLQSYRDLEARGFAPRLRVAEVEERTIGMRQDRVIRGAELRRAAAAEGAAATQLASLDAQFRREALDAFNEADATARLRQEESNIAAEQNRRTLLRAPAAGIVQQLQVHTVGAVVRPADALLVIVPEGSTLVVDAMVLNRDVGFVREGQPVRVKLEAFPFTRYGVVEGRLTFLSRDAVQDEELGLVFPARVELQQFSINVGGRATPLSAGLAATAEIRTGRRRIIEFLLSPLQRRVEEAGRER</sequence>
<dbReference type="Gene3D" id="2.40.30.170">
    <property type="match status" value="1"/>
</dbReference>
<keyword evidence="8" id="KW-0472">Membrane</keyword>
<evidence type="ECO:0000313" key="12">
    <source>
        <dbReference type="EMBL" id="QGZ96603.1"/>
    </source>
</evidence>
<keyword evidence="6" id="KW-0812">Transmembrane</keyword>
<evidence type="ECO:0000256" key="4">
    <source>
        <dbReference type="ARBA" id="ARBA00022475"/>
    </source>
</evidence>
<evidence type="ECO:0000256" key="2">
    <source>
        <dbReference type="ARBA" id="ARBA00009477"/>
    </source>
</evidence>
<evidence type="ECO:0000256" key="1">
    <source>
        <dbReference type="ARBA" id="ARBA00004377"/>
    </source>
</evidence>
<gene>
    <name evidence="12" type="primary">hlyD</name>
    <name evidence="12" type="ORF">DSM104635_03463</name>
</gene>
<evidence type="ECO:0000259" key="10">
    <source>
        <dbReference type="Pfam" id="PF25988"/>
    </source>
</evidence>
<dbReference type="PANTHER" id="PTHR30386:SF27">
    <property type="entry name" value="MEMBRANE FUSION PROTEIN (MFP) FAMILY PROTEIN"/>
    <property type="match status" value="1"/>
</dbReference>
<feature type="domain" description="AprE-like beta-barrel" evidence="11">
    <location>
        <begin position="351"/>
        <end position="440"/>
    </location>
</feature>
<dbReference type="InterPro" id="IPR058982">
    <property type="entry name" value="Beta-barrel_AprE"/>
</dbReference>
<dbReference type="NCBIfam" id="TIGR01843">
    <property type="entry name" value="type_I_hlyD"/>
    <property type="match status" value="1"/>
</dbReference>
<feature type="domain" description="CyaD-like alpha-helical hairpin" evidence="10">
    <location>
        <begin position="119"/>
        <end position="311"/>
    </location>
</feature>
<dbReference type="PANTHER" id="PTHR30386">
    <property type="entry name" value="MEMBRANE FUSION SUBUNIT OF EMRAB-TOLC MULTIDRUG EFFLUX PUMP"/>
    <property type="match status" value="1"/>
</dbReference>
<dbReference type="PRINTS" id="PR01490">
    <property type="entry name" value="RTXTOXIND"/>
</dbReference>
<evidence type="ECO:0000256" key="5">
    <source>
        <dbReference type="ARBA" id="ARBA00022519"/>
    </source>
</evidence>
<organism evidence="12 13">
    <name type="scientific">Terricaulis silvestris</name>
    <dbReference type="NCBI Taxonomy" id="2686094"/>
    <lineage>
        <taxon>Bacteria</taxon>
        <taxon>Pseudomonadati</taxon>
        <taxon>Pseudomonadota</taxon>
        <taxon>Alphaproteobacteria</taxon>
        <taxon>Caulobacterales</taxon>
        <taxon>Caulobacteraceae</taxon>
        <taxon>Terricaulis</taxon>
    </lineage>
</organism>
<dbReference type="AlphaFoldDB" id="A0A6I6MZR1"/>
<dbReference type="KEGG" id="tsv:DSM104635_03463"/>
<dbReference type="Gene3D" id="2.40.50.100">
    <property type="match status" value="1"/>
</dbReference>
<dbReference type="Proteomes" id="UP000431269">
    <property type="component" value="Chromosome"/>
</dbReference>
<evidence type="ECO:0000256" key="8">
    <source>
        <dbReference type="ARBA" id="ARBA00023136"/>
    </source>
</evidence>
<dbReference type="SUPFAM" id="SSF111369">
    <property type="entry name" value="HlyD-like secretion proteins"/>
    <property type="match status" value="1"/>
</dbReference>
<dbReference type="GO" id="GO:0009306">
    <property type="term" value="P:protein secretion"/>
    <property type="evidence" value="ECO:0007669"/>
    <property type="project" value="InterPro"/>
</dbReference>
<dbReference type="EMBL" id="CP047045">
    <property type="protein sequence ID" value="QGZ96603.1"/>
    <property type="molecule type" value="Genomic_DNA"/>
</dbReference>
<evidence type="ECO:0000256" key="3">
    <source>
        <dbReference type="ARBA" id="ARBA00022448"/>
    </source>
</evidence>
<name>A0A6I6MZR1_9CAUL</name>
<dbReference type="Pfam" id="PF25988">
    <property type="entry name" value="HH_CyaD"/>
    <property type="match status" value="1"/>
</dbReference>
<evidence type="ECO:0000256" key="9">
    <source>
        <dbReference type="RuleBase" id="RU365093"/>
    </source>
</evidence>
<dbReference type="InterPro" id="IPR050739">
    <property type="entry name" value="MFP"/>
</dbReference>
<keyword evidence="13" id="KW-1185">Reference proteome</keyword>
<dbReference type="InterPro" id="IPR059040">
    <property type="entry name" value="HH_CyaD-like"/>
</dbReference>
<comment type="subcellular location">
    <subcellularLocation>
        <location evidence="1 9">Cell inner membrane</location>
        <topology evidence="1 9">Single-pass membrane protein</topology>
    </subcellularLocation>
</comment>
<dbReference type="PROSITE" id="PS00543">
    <property type="entry name" value="HLYD_FAMILY"/>
    <property type="match status" value="1"/>
</dbReference>
<dbReference type="InterPro" id="IPR010129">
    <property type="entry name" value="T1SS_HlyD"/>
</dbReference>
<dbReference type="RefSeq" id="WP_158767382.1">
    <property type="nucleotide sequence ID" value="NZ_CP047045.1"/>
</dbReference>
<comment type="similarity">
    <text evidence="2 9">Belongs to the membrane fusion protein (MFP) (TC 8.A.1) family.</text>
</comment>
<protein>
    <recommendedName>
        <fullName evidence="9">Membrane fusion protein (MFP) family protein</fullName>
    </recommendedName>
</protein>
<keyword evidence="4 9" id="KW-1003">Cell membrane</keyword>
<keyword evidence="7" id="KW-1133">Transmembrane helix</keyword>
<evidence type="ECO:0000256" key="6">
    <source>
        <dbReference type="ARBA" id="ARBA00022692"/>
    </source>
</evidence>
<evidence type="ECO:0000259" key="11">
    <source>
        <dbReference type="Pfam" id="PF26002"/>
    </source>
</evidence>
<proteinExistence type="inferred from homology"/>
<keyword evidence="5 9" id="KW-0997">Cell inner membrane</keyword>